<reference evidence="2" key="1">
    <citation type="submission" date="2021-06" db="EMBL/GenBank/DDBJ databases">
        <title>Collection of gut derived symbiotic bacterial strains cultured from healthy donors.</title>
        <authorList>
            <person name="Lin H."/>
            <person name="Littmann E."/>
            <person name="Pamer E.G."/>
        </authorList>
    </citation>
    <scope>NUCLEOTIDE SEQUENCE</scope>
    <source>
        <strain evidence="2">MSK.6.33</strain>
    </source>
</reference>
<sequence>MKIGIIDLCKQIEDPRMNRKKVHKMETIIYISIAAVICGAQSWNEIEEFGNAKIAFFKSRIPSLEFIPSHDTFNRFFSMIKPDYFELIFRNWVKQVCQEV</sequence>
<dbReference type="RefSeq" id="WP_216952580.1">
    <property type="nucleotide sequence ID" value="NZ_JAHPYS010000089.1"/>
</dbReference>
<feature type="non-terminal residue" evidence="2">
    <location>
        <position position="100"/>
    </location>
</feature>
<feature type="domain" description="H repeat-associated protein N-terminal" evidence="1">
    <location>
        <begin position="10"/>
        <end position="93"/>
    </location>
</feature>
<dbReference type="Pfam" id="PF13808">
    <property type="entry name" value="DDE_Tnp_1_assoc"/>
    <property type="match status" value="1"/>
</dbReference>
<organism evidence="2 3">
    <name type="scientific">Phocaeicola vulgatus</name>
    <name type="common">Bacteroides vulgatus</name>
    <dbReference type="NCBI Taxonomy" id="821"/>
    <lineage>
        <taxon>Bacteria</taxon>
        <taxon>Pseudomonadati</taxon>
        <taxon>Bacteroidota</taxon>
        <taxon>Bacteroidia</taxon>
        <taxon>Bacteroidales</taxon>
        <taxon>Bacteroidaceae</taxon>
        <taxon>Phocaeicola</taxon>
    </lineage>
</organism>
<accession>A0AAW4ME41</accession>
<protein>
    <submittedName>
        <fullName evidence="2">Transposase family protein</fullName>
    </submittedName>
</protein>
<evidence type="ECO:0000313" key="2">
    <source>
        <dbReference type="EMBL" id="MBU9140863.1"/>
    </source>
</evidence>
<dbReference type="Proteomes" id="UP000736888">
    <property type="component" value="Unassembled WGS sequence"/>
</dbReference>
<dbReference type="PANTHER" id="PTHR30298">
    <property type="entry name" value="H REPEAT-ASSOCIATED PREDICTED TRANSPOSASE"/>
    <property type="match status" value="1"/>
</dbReference>
<evidence type="ECO:0000313" key="3">
    <source>
        <dbReference type="Proteomes" id="UP000736888"/>
    </source>
</evidence>
<gene>
    <name evidence="2" type="ORF">KTG10_19440</name>
</gene>
<dbReference type="AlphaFoldDB" id="A0AAW4ME41"/>
<dbReference type="InterPro" id="IPR051698">
    <property type="entry name" value="Transposase_11-like"/>
</dbReference>
<evidence type="ECO:0000259" key="1">
    <source>
        <dbReference type="Pfam" id="PF13808"/>
    </source>
</evidence>
<proteinExistence type="predicted"/>
<comment type="caution">
    <text evidence="2">The sequence shown here is derived from an EMBL/GenBank/DDBJ whole genome shotgun (WGS) entry which is preliminary data.</text>
</comment>
<dbReference type="PANTHER" id="PTHR30298:SF0">
    <property type="entry name" value="PROTEIN YBFL-RELATED"/>
    <property type="match status" value="1"/>
</dbReference>
<dbReference type="InterPro" id="IPR032806">
    <property type="entry name" value="YbfD_N"/>
</dbReference>
<dbReference type="EMBL" id="JAHPYS010000089">
    <property type="protein sequence ID" value="MBU9140863.1"/>
    <property type="molecule type" value="Genomic_DNA"/>
</dbReference>
<name>A0AAW4ME41_PHOVU</name>